<dbReference type="Proteomes" id="UP000434475">
    <property type="component" value="Unassembled WGS sequence"/>
</dbReference>
<evidence type="ECO:0000313" key="3">
    <source>
        <dbReference type="Proteomes" id="UP000434475"/>
    </source>
</evidence>
<dbReference type="InterPro" id="IPR055635">
    <property type="entry name" value="DUF7211"/>
</dbReference>
<dbReference type="RefSeq" id="WP_172697515.1">
    <property type="nucleotide sequence ID" value="NZ_WKPR01000005.1"/>
</dbReference>
<dbReference type="EMBL" id="WKPR01000005">
    <property type="protein sequence ID" value="MSB19307.1"/>
    <property type="molecule type" value="Genomic_DNA"/>
</dbReference>
<dbReference type="Pfam" id="PF23847">
    <property type="entry name" value="DUF7211"/>
    <property type="match status" value="1"/>
</dbReference>
<evidence type="ECO:0000313" key="2">
    <source>
        <dbReference type="EMBL" id="MSB19307.1"/>
    </source>
</evidence>
<gene>
    <name evidence="2" type="ORF">GKE97_07220</name>
</gene>
<comment type="caution">
    <text evidence="2">The sequence shown here is derived from an EMBL/GenBank/DDBJ whole genome shotgun (WGS) entry which is preliminary data.</text>
</comment>
<feature type="region of interest" description="Disordered" evidence="1">
    <location>
        <begin position="23"/>
        <end position="64"/>
    </location>
</feature>
<proteinExistence type="predicted"/>
<reference evidence="2 3" key="1">
    <citation type="journal article" date="2019" name="Nat. Med.">
        <title>A library of human gut bacterial isolates paired with longitudinal multiomics data enables mechanistic microbiome research.</title>
        <authorList>
            <person name="Poyet M."/>
            <person name="Groussin M."/>
            <person name="Gibbons S.M."/>
            <person name="Avila-Pacheco J."/>
            <person name="Jiang X."/>
            <person name="Kearney S.M."/>
            <person name="Perrotta A.R."/>
            <person name="Berdy B."/>
            <person name="Zhao S."/>
            <person name="Lieberman T.D."/>
            <person name="Swanson P.K."/>
            <person name="Smith M."/>
            <person name="Roesemann S."/>
            <person name="Alexander J.E."/>
            <person name="Rich S.A."/>
            <person name="Livny J."/>
            <person name="Vlamakis H."/>
            <person name="Clish C."/>
            <person name="Bullock K."/>
            <person name="Deik A."/>
            <person name="Scott J."/>
            <person name="Pierce K.A."/>
            <person name="Xavier R.J."/>
            <person name="Alm E.J."/>
        </authorList>
    </citation>
    <scope>NUCLEOTIDE SEQUENCE [LARGE SCALE GENOMIC DNA]</scope>
    <source>
        <strain evidence="2 3">BIOML-A2</strain>
    </source>
</reference>
<accession>A0A6I2R6E7</accession>
<sequence>MDNTTLAHHGIIGMKWGVRRYQNKDGTRTAAGKKRESSSKSDAPAHEDYAKAHNSKSVKSMSDAELRNRLNRLQMEKQYSQLSSTDVNRGKEYVSKTLKVAGTIATATSTALTIYNNYGKIKEIVNGMAKKAG</sequence>
<evidence type="ECO:0000256" key="1">
    <source>
        <dbReference type="SAM" id="MobiDB-lite"/>
    </source>
</evidence>
<feature type="compositionally biased region" description="Basic and acidic residues" evidence="1">
    <location>
        <begin position="23"/>
        <end position="51"/>
    </location>
</feature>
<name>A0A6I2R6E7_FLAPL</name>
<dbReference type="AlphaFoldDB" id="A0A6I2R6E7"/>
<organism evidence="2 3">
    <name type="scientific">Flavonifractor plautii</name>
    <name type="common">Fusobacterium plautii</name>
    <dbReference type="NCBI Taxonomy" id="292800"/>
    <lineage>
        <taxon>Bacteria</taxon>
        <taxon>Bacillati</taxon>
        <taxon>Bacillota</taxon>
        <taxon>Clostridia</taxon>
        <taxon>Eubacteriales</taxon>
        <taxon>Oscillospiraceae</taxon>
        <taxon>Flavonifractor</taxon>
    </lineage>
</organism>
<protein>
    <submittedName>
        <fullName evidence="2">Uncharacterized protein</fullName>
    </submittedName>
</protein>